<keyword evidence="3" id="KW-1185">Reference proteome</keyword>
<dbReference type="OrthoDB" id="1933953at2"/>
<evidence type="ECO:0000256" key="1">
    <source>
        <dbReference type="SAM" id="Phobius"/>
    </source>
</evidence>
<dbReference type="EMBL" id="LZZM01000073">
    <property type="protein sequence ID" value="OOM81008.1"/>
    <property type="molecule type" value="Genomic_DNA"/>
</dbReference>
<gene>
    <name evidence="2" type="ORF">CLPUN_11680</name>
</gene>
<sequence>MKKQGSILIEVAASIMILTLTTTFIISTGIQNIYILKERILLEEVNRDVSNLINEFKYNLTKEEIEELLSDEKIGFKYNEDFSRELLNSSVKELEKGEDIEITKIEEDNLGLKLKIQTNIKNEKNEVTIEKEFTKSWWMDEV</sequence>
<dbReference type="RefSeq" id="WP_077846387.1">
    <property type="nucleotide sequence ID" value="NZ_LZZM01000073.1"/>
</dbReference>
<dbReference type="STRING" id="29367.CLPUN_11680"/>
<protein>
    <submittedName>
        <fullName evidence="2">Uncharacterized protein</fullName>
    </submittedName>
</protein>
<evidence type="ECO:0000313" key="3">
    <source>
        <dbReference type="Proteomes" id="UP000190890"/>
    </source>
</evidence>
<dbReference type="Proteomes" id="UP000190890">
    <property type="component" value="Unassembled WGS sequence"/>
</dbReference>
<comment type="caution">
    <text evidence="2">The sequence shown here is derived from an EMBL/GenBank/DDBJ whole genome shotgun (WGS) entry which is preliminary data.</text>
</comment>
<name>A0A1S8TTJ5_9CLOT</name>
<keyword evidence="1" id="KW-1133">Transmembrane helix</keyword>
<organism evidence="2 3">
    <name type="scientific">Clostridium puniceum</name>
    <dbReference type="NCBI Taxonomy" id="29367"/>
    <lineage>
        <taxon>Bacteria</taxon>
        <taxon>Bacillati</taxon>
        <taxon>Bacillota</taxon>
        <taxon>Clostridia</taxon>
        <taxon>Eubacteriales</taxon>
        <taxon>Clostridiaceae</taxon>
        <taxon>Clostridium</taxon>
    </lineage>
</organism>
<dbReference type="AlphaFoldDB" id="A0A1S8TTJ5"/>
<accession>A0A1S8TTJ5</accession>
<proteinExistence type="predicted"/>
<feature type="transmembrane region" description="Helical" evidence="1">
    <location>
        <begin position="7"/>
        <end position="30"/>
    </location>
</feature>
<evidence type="ECO:0000313" key="2">
    <source>
        <dbReference type="EMBL" id="OOM81008.1"/>
    </source>
</evidence>
<keyword evidence="1" id="KW-0472">Membrane</keyword>
<keyword evidence="1" id="KW-0812">Transmembrane</keyword>
<reference evidence="2 3" key="1">
    <citation type="submission" date="2016-05" db="EMBL/GenBank/DDBJ databases">
        <title>Microbial solvent formation.</title>
        <authorList>
            <person name="Poehlein A."/>
            <person name="Montoya Solano J.D."/>
            <person name="Flitsch S."/>
            <person name="Krabben P."/>
            <person name="Duerre P."/>
            <person name="Daniel R."/>
        </authorList>
    </citation>
    <scope>NUCLEOTIDE SEQUENCE [LARGE SCALE GENOMIC DNA]</scope>
    <source>
        <strain evidence="2 3">DSM 2619</strain>
    </source>
</reference>